<evidence type="ECO:0000313" key="8">
    <source>
        <dbReference type="Proteomes" id="UP000630142"/>
    </source>
</evidence>
<reference evidence="7" key="2">
    <citation type="submission" date="2020-09" db="EMBL/GenBank/DDBJ databases">
        <authorList>
            <person name="Sun Q."/>
            <person name="Kim S."/>
        </authorList>
    </citation>
    <scope>NUCLEOTIDE SEQUENCE</scope>
    <source>
        <strain evidence="7">KCTC 42249</strain>
    </source>
</reference>
<feature type="binding site" evidence="6">
    <location>
        <position position="145"/>
    </location>
    <ligand>
        <name>S-adenosyl-L-methionine</name>
        <dbReference type="ChEBI" id="CHEBI:59789"/>
    </ligand>
</feature>
<evidence type="ECO:0000256" key="2">
    <source>
        <dbReference type="ARBA" id="ARBA00022552"/>
    </source>
</evidence>
<dbReference type="Proteomes" id="UP000630142">
    <property type="component" value="Unassembled WGS sequence"/>
</dbReference>
<gene>
    <name evidence="6 7" type="primary">rsmG</name>
    <name evidence="7" type="ORF">GCM10016234_26510</name>
</gene>
<keyword evidence="2 6" id="KW-0698">rRNA processing</keyword>
<dbReference type="PIRSF" id="PIRSF003078">
    <property type="entry name" value="GidB"/>
    <property type="match status" value="1"/>
</dbReference>
<comment type="caution">
    <text evidence="7">The sequence shown here is derived from an EMBL/GenBank/DDBJ whole genome shotgun (WGS) entry which is preliminary data.</text>
</comment>
<evidence type="ECO:0000313" key="7">
    <source>
        <dbReference type="EMBL" id="GHD17401.1"/>
    </source>
</evidence>
<accession>A0A8J3GMI4</accession>
<dbReference type="EMBL" id="BMZQ01000002">
    <property type="protein sequence ID" value="GHD17401.1"/>
    <property type="molecule type" value="Genomic_DNA"/>
</dbReference>
<dbReference type="AlphaFoldDB" id="A0A8J3GMI4"/>
<dbReference type="RefSeq" id="WP_189504574.1">
    <property type="nucleotide sequence ID" value="NZ_BMZQ01000002.1"/>
</dbReference>
<dbReference type="InterPro" id="IPR003682">
    <property type="entry name" value="rRNA_ssu_MeTfrase_G"/>
</dbReference>
<dbReference type="InterPro" id="IPR029063">
    <property type="entry name" value="SAM-dependent_MTases_sf"/>
</dbReference>
<dbReference type="NCBIfam" id="TIGR00138">
    <property type="entry name" value="rsmG_gidB"/>
    <property type="match status" value="1"/>
</dbReference>
<sequence length="212" mass="23556">MTPSEKIESLQAVAPDVSRETAEKMLGLESFFLKWAKTINLVSPTTLNEAWKRHFLDSAQLWSWRGETKAWLDLGSGSGFPALVIALLERDSGAKVTLVESNVKKSAYLRQAIAALDLDAHVLTRRVEELEDAVFNVSSTTITARAFAPLDRMLEWTNGLGGASSRALLHKGRGFQAELDDARRRWAFDLVERTSLVDSDSVILDITAVRRL</sequence>
<evidence type="ECO:0000256" key="1">
    <source>
        <dbReference type="ARBA" id="ARBA00022490"/>
    </source>
</evidence>
<evidence type="ECO:0000256" key="4">
    <source>
        <dbReference type="ARBA" id="ARBA00022679"/>
    </source>
</evidence>
<dbReference type="EC" id="2.1.1.170" evidence="6"/>
<dbReference type="PANTHER" id="PTHR31760:SF0">
    <property type="entry name" value="S-ADENOSYL-L-METHIONINE-DEPENDENT METHYLTRANSFERASES SUPERFAMILY PROTEIN"/>
    <property type="match status" value="1"/>
</dbReference>
<organism evidence="7 8">
    <name type="scientific">Tianweitania populi</name>
    <dbReference type="NCBI Taxonomy" id="1607949"/>
    <lineage>
        <taxon>Bacteria</taxon>
        <taxon>Pseudomonadati</taxon>
        <taxon>Pseudomonadota</taxon>
        <taxon>Alphaproteobacteria</taxon>
        <taxon>Hyphomicrobiales</taxon>
        <taxon>Phyllobacteriaceae</taxon>
        <taxon>Tianweitania</taxon>
    </lineage>
</organism>
<protein>
    <recommendedName>
        <fullName evidence="6">Ribosomal RNA small subunit methyltransferase G</fullName>
        <ecNumber evidence="6">2.1.1.170</ecNumber>
    </recommendedName>
    <alternativeName>
        <fullName evidence="6">16S rRNA 7-methylguanosine methyltransferase</fullName>
        <shortName evidence="6">16S rRNA m7G methyltransferase</shortName>
    </alternativeName>
</protein>
<keyword evidence="4 6" id="KW-0808">Transferase</keyword>
<reference evidence="7" key="1">
    <citation type="journal article" date="2014" name="Int. J. Syst. Evol. Microbiol.">
        <title>Complete genome sequence of Corynebacterium casei LMG S-19264T (=DSM 44701T), isolated from a smear-ripened cheese.</title>
        <authorList>
            <consortium name="US DOE Joint Genome Institute (JGI-PGF)"/>
            <person name="Walter F."/>
            <person name="Albersmeier A."/>
            <person name="Kalinowski J."/>
            <person name="Ruckert C."/>
        </authorList>
    </citation>
    <scope>NUCLEOTIDE SEQUENCE</scope>
    <source>
        <strain evidence="7">KCTC 42249</strain>
    </source>
</reference>
<dbReference type="Pfam" id="PF02527">
    <property type="entry name" value="GidB"/>
    <property type="match status" value="1"/>
</dbReference>
<keyword evidence="5 6" id="KW-0949">S-adenosyl-L-methionine</keyword>
<dbReference type="SUPFAM" id="SSF53335">
    <property type="entry name" value="S-adenosyl-L-methionine-dependent methyltransferases"/>
    <property type="match status" value="1"/>
</dbReference>
<dbReference type="GO" id="GO:0070043">
    <property type="term" value="F:rRNA (guanine-N7-)-methyltransferase activity"/>
    <property type="evidence" value="ECO:0007669"/>
    <property type="project" value="UniProtKB-UniRule"/>
</dbReference>
<comment type="catalytic activity">
    <reaction evidence="6">
        <text>guanosine(527) in 16S rRNA + S-adenosyl-L-methionine = N(7)-methylguanosine(527) in 16S rRNA + S-adenosyl-L-homocysteine</text>
        <dbReference type="Rhea" id="RHEA:42732"/>
        <dbReference type="Rhea" id="RHEA-COMP:10209"/>
        <dbReference type="Rhea" id="RHEA-COMP:10210"/>
        <dbReference type="ChEBI" id="CHEBI:57856"/>
        <dbReference type="ChEBI" id="CHEBI:59789"/>
        <dbReference type="ChEBI" id="CHEBI:74269"/>
        <dbReference type="ChEBI" id="CHEBI:74480"/>
        <dbReference type="EC" id="2.1.1.170"/>
    </reaction>
</comment>
<feature type="binding site" evidence="6">
    <location>
        <position position="80"/>
    </location>
    <ligand>
        <name>S-adenosyl-L-methionine</name>
        <dbReference type="ChEBI" id="CHEBI:59789"/>
    </ligand>
</feature>
<dbReference type="GO" id="GO:0005829">
    <property type="term" value="C:cytosol"/>
    <property type="evidence" value="ECO:0007669"/>
    <property type="project" value="TreeGrafter"/>
</dbReference>
<keyword evidence="8" id="KW-1185">Reference proteome</keyword>
<keyword evidence="1 6" id="KW-0963">Cytoplasm</keyword>
<comment type="subcellular location">
    <subcellularLocation>
        <location evidence="6">Cytoplasm</location>
    </subcellularLocation>
</comment>
<evidence type="ECO:0000256" key="3">
    <source>
        <dbReference type="ARBA" id="ARBA00022603"/>
    </source>
</evidence>
<keyword evidence="3 6" id="KW-0489">Methyltransferase</keyword>
<dbReference type="HAMAP" id="MF_00074">
    <property type="entry name" value="16SrRNA_methyltr_G"/>
    <property type="match status" value="1"/>
</dbReference>
<comment type="function">
    <text evidence="6">Specifically methylates the N7 position of guanine in position 527 of 16S rRNA.</text>
</comment>
<proteinExistence type="inferred from homology"/>
<comment type="similarity">
    <text evidence="6">Belongs to the methyltransferase superfamily. RNA methyltransferase RsmG family.</text>
</comment>
<feature type="binding site" evidence="6">
    <location>
        <position position="75"/>
    </location>
    <ligand>
        <name>S-adenosyl-L-methionine</name>
        <dbReference type="ChEBI" id="CHEBI:59789"/>
    </ligand>
</feature>
<comment type="caution">
    <text evidence="6">Lacks conserved residue(s) required for the propagation of feature annotation.</text>
</comment>
<evidence type="ECO:0000256" key="5">
    <source>
        <dbReference type="ARBA" id="ARBA00022691"/>
    </source>
</evidence>
<dbReference type="PANTHER" id="PTHR31760">
    <property type="entry name" value="S-ADENOSYL-L-METHIONINE-DEPENDENT METHYLTRANSFERASES SUPERFAMILY PROTEIN"/>
    <property type="match status" value="1"/>
</dbReference>
<feature type="binding site" evidence="6">
    <location>
        <begin position="127"/>
        <end position="128"/>
    </location>
    <ligand>
        <name>S-adenosyl-L-methionine</name>
        <dbReference type="ChEBI" id="CHEBI:59789"/>
    </ligand>
</feature>
<evidence type="ECO:0000256" key="6">
    <source>
        <dbReference type="HAMAP-Rule" id="MF_00074"/>
    </source>
</evidence>
<dbReference type="Gene3D" id="3.40.50.150">
    <property type="entry name" value="Vaccinia Virus protein VP39"/>
    <property type="match status" value="1"/>
</dbReference>
<name>A0A8J3GMI4_9HYPH</name>